<comment type="subcellular location">
    <subcellularLocation>
        <location evidence="1">Membrane</location>
        <topology evidence="1">Multi-pass membrane protein</topology>
    </subcellularLocation>
</comment>
<dbReference type="Pfam" id="PF07690">
    <property type="entry name" value="MFS_1"/>
    <property type="match status" value="1"/>
</dbReference>
<dbReference type="PANTHER" id="PTHR23507">
    <property type="entry name" value="ZGC:174356"/>
    <property type="match status" value="1"/>
</dbReference>
<dbReference type="PANTHER" id="PTHR23507:SF1">
    <property type="entry name" value="FI18259P1-RELATED"/>
    <property type="match status" value="1"/>
</dbReference>
<dbReference type="Gene3D" id="1.20.1250.20">
    <property type="entry name" value="MFS general substrate transporter like domains"/>
    <property type="match status" value="1"/>
</dbReference>
<dbReference type="Proteomes" id="UP000828390">
    <property type="component" value="Unassembled WGS sequence"/>
</dbReference>
<accession>A0A9D4M1V4</accession>
<feature type="transmembrane region" description="Helical" evidence="6">
    <location>
        <begin position="371"/>
        <end position="389"/>
    </location>
</feature>
<keyword evidence="3 6" id="KW-1133">Transmembrane helix</keyword>
<reference evidence="7" key="2">
    <citation type="submission" date="2020-11" db="EMBL/GenBank/DDBJ databases">
        <authorList>
            <person name="McCartney M.A."/>
            <person name="Auch B."/>
            <person name="Kono T."/>
            <person name="Mallez S."/>
            <person name="Becker A."/>
            <person name="Gohl D.M."/>
            <person name="Silverstein K.A.T."/>
            <person name="Koren S."/>
            <person name="Bechman K.B."/>
            <person name="Herman A."/>
            <person name="Abrahante J.E."/>
            <person name="Garbe J."/>
        </authorList>
    </citation>
    <scope>NUCLEOTIDE SEQUENCE</scope>
    <source>
        <strain evidence="7">Duluth1</strain>
        <tissue evidence="7">Whole animal</tissue>
    </source>
</reference>
<keyword evidence="8" id="KW-1185">Reference proteome</keyword>
<feature type="transmembrane region" description="Helical" evidence="6">
    <location>
        <begin position="266"/>
        <end position="288"/>
    </location>
</feature>
<dbReference type="SUPFAM" id="SSF103473">
    <property type="entry name" value="MFS general substrate transporter"/>
    <property type="match status" value="1"/>
</dbReference>
<keyword evidence="4 6" id="KW-0472">Membrane</keyword>
<dbReference type="OrthoDB" id="3026777at2759"/>
<evidence type="ECO:0000256" key="4">
    <source>
        <dbReference type="ARBA" id="ARBA00023136"/>
    </source>
</evidence>
<dbReference type="InterPro" id="IPR011701">
    <property type="entry name" value="MFS"/>
</dbReference>
<dbReference type="AlphaFoldDB" id="A0A9D4M1V4"/>
<feature type="transmembrane region" description="Helical" evidence="6">
    <location>
        <begin position="333"/>
        <end position="351"/>
    </location>
</feature>
<evidence type="ECO:0000313" key="8">
    <source>
        <dbReference type="Proteomes" id="UP000828390"/>
    </source>
</evidence>
<sequence length="399" mass="45401">MDDSSKPLLPSRFEHDADNQQQKGPWNKEHDFYGSIDRLPLGNANREREVNINTDETVLMKVDYKGFNCHSFMVVPMIILYFFSGGVITYLIPQYTQFVKKEEITRNNPEFSKTDFDACAHVNHSDPGYQIYVEIQQETAKWTIYLSMASLVPTLLGNIIFIPLSDIYGRKLVFMLTLVGAIVRLGLSSFVVYYKLDLIYLVIGHVIDGISGSFMTFLAMMFSYTCDLLSSGKQRTLGIVMMEVLLGIIGTAASILTGYLLDKIGFFWPLALSTFLLVLALIVLVFCVPETLGISNQRSETTTTPCARVEEVFQSMLEAFKFYFTHKSKVKRLKYILLICVFTFMCIPYLNRGTMEVLYQLGQPFCWSATRIGWFAAIRTAIVNCYTAWHLSYAKVCGR</sequence>
<evidence type="ECO:0000313" key="7">
    <source>
        <dbReference type="EMBL" id="KAH3868255.1"/>
    </source>
</evidence>
<evidence type="ECO:0000256" key="5">
    <source>
        <dbReference type="SAM" id="MobiDB-lite"/>
    </source>
</evidence>
<name>A0A9D4M1V4_DREPO</name>
<dbReference type="GO" id="GO:0016020">
    <property type="term" value="C:membrane"/>
    <property type="evidence" value="ECO:0007669"/>
    <property type="project" value="UniProtKB-SubCell"/>
</dbReference>
<keyword evidence="2 6" id="KW-0812">Transmembrane</keyword>
<evidence type="ECO:0000256" key="1">
    <source>
        <dbReference type="ARBA" id="ARBA00004141"/>
    </source>
</evidence>
<feature type="transmembrane region" description="Helical" evidence="6">
    <location>
        <begin position="173"/>
        <end position="193"/>
    </location>
</feature>
<organism evidence="7 8">
    <name type="scientific">Dreissena polymorpha</name>
    <name type="common">Zebra mussel</name>
    <name type="synonym">Mytilus polymorpha</name>
    <dbReference type="NCBI Taxonomy" id="45954"/>
    <lineage>
        <taxon>Eukaryota</taxon>
        <taxon>Metazoa</taxon>
        <taxon>Spiralia</taxon>
        <taxon>Lophotrochozoa</taxon>
        <taxon>Mollusca</taxon>
        <taxon>Bivalvia</taxon>
        <taxon>Autobranchia</taxon>
        <taxon>Heteroconchia</taxon>
        <taxon>Euheterodonta</taxon>
        <taxon>Imparidentia</taxon>
        <taxon>Neoheterodontei</taxon>
        <taxon>Myida</taxon>
        <taxon>Dreissenoidea</taxon>
        <taxon>Dreissenidae</taxon>
        <taxon>Dreissena</taxon>
    </lineage>
</organism>
<feature type="region of interest" description="Disordered" evidence="5">
    <location>
        <begin position="1"/>
        <end position="29"/>
    </location>
</feature>
<evidence type="ECO:0000256" key="2">
    <source>
        <dbReference type="ARBA" id="ARBA00022692"/>
    </source>
</evidence>
<reference evidence="7" key="1">
    <citation type="journal article" date="2019" name="bioRxiv">
        <title>The Genome of the Zebra Mussel, Dreissena polymorpha: A Resource for Invasive Species Research.</title>
        <authorList>
            <person name="McCartney M.A."/>
            <person name="Auch B."/>
            <person name="Kono T."/>
            <person name="Mallez S."/>
            <person name="Zhang Y."/>
            <person name="Obille A."/>
            <person name="Becker A."/>
            <person name="Abrahante J.E."/>
            <person name="Garbe J."/>
            <person name="Badalamenti J.P."/>
            <person name="Herman A."/>
            <person name="Mangelson H."/>
            <person name="Liachko I."/>
            <person name="Sullivan S."/>
            <person name="Sone E.D."/>
            <person name="Koren S."/>
            <person name="Silverstein K.A.T."/>
            <person name="Beckman K.B."/>
            <person name="Gohl D.M."/>
        </authorList>
    </citation>
    <scope>NUCLEOTIDE SEQUENCE</scope>
    <source>
        <strain evidence="7">Duluth1</strain>
        <tissue evidence="7">Whole animal</tissue>
    </source>
</reference>
<evidence type="ECO:0000256" key="3">
    <source>
        <dbReference type="ARBA" id="ARBA00022989"/>
    </source>
</evidence>
<gene>
    <name evidence="7" type="ORF">DPMN_031396</name>
</gene>
<dbReference type="EMBL" id="JAIWYP010000002">
    <property type="protein sequence ID" value="KAH3868255.1"/>
    <property type="molecule type" value="Genomic_DNA"/>
</dbReference>
<dbReference type="GO" id="GO:0022857">
    <property type="term" value="F:transmembrane transporter activity"/>
    <property type="evidence" value="ECO:0007669"/>
    <property type="project" value="InterPro"/>
</dbReference>
<protein>
    <recommendedName>
        <fullName evidence="9">Solute carrier family 46 member 3</fullName>
    </recommendedName>
</protein>
<evidence type="ECO:0008006" key="9">
    <source>
        <dbReference type="Google" id="ProtNLM"/>
    </source>
</evidence>
<feature type="transmembrane region" description="Helical" evidence="6">
    <location>
        <begin position="142"/>
        <end position="161"/>
    </location>
</feature>
<proteinExistence type="predicted"/>
<comment type="caution">
    <text evidence="7">The sequence shown here is derived from an EMBL/GenBank/DDBJ whole genome shotgun (WGS) entry which is preliminary data.</text>
</comment>
<feature type="transmembrane region" description="Helical" evidence="6">
    <location>
        <begin position="69"/>
        <end position="92"/>
    </location>
</feature>
<evidence type="ECO:0000256" key="6">
    <source>
        <dbReference type="SAM" id="Phobius"/>
    </source>
</evidence>
<feature type="transmembrane region" description="Helical" evidence="6">
    <location>
        <begin position="199"/>
        <end position="224"/>
    </location>
</feature>
<dbReference type="InterPro" id="IPR036259">
    <property type="entry name" value="MFS_trans_sf"/>
</dbReference>
<feature type="transmembrane region" description="Helical" evidence="6">
    <location>
        <begin position="236"/>
        <end position="260"/>
    </location>
</feature>